<evidence type="ECO:0000313" key="2">
    <source>
        <dbReference type="Proteomes" id="UP000030762"/>
    </source>
</evidence>
<sequence length="273" mass="29900">MQDVALEIVRFISGPNDLVAFLEAVRPVDRSEVLDSLRALMLAIPSERLWPEPMLDYASDALLGVFERTLPAFYALRIGSDVAFLRPPLLRLPPSTAVILTNASVFSEEIGDVFTPWPTNLVEMSLFLACDVADKASLCRAWRDCCQLQRVDVQFESLIQTQLDAFMDVARTSWPCLQHFCLSVEKDGSNASAEFESSDSVCAWVMHTSATSLGLSEMSFPGATGIALSQTLFDTKTALTSLVLEHVDGLEPPSSLSSNLKSLVLHSLELTPS</sequence>
<protein>
    <recommendedName>
        <fullName evidence="3">F-box domain-containing protein</fullName>
    </recommendedName>
</protein>
<dbReference type="AlphaFoldDB" id="T0PSX8"/>
<dbReference type="OrthoDB" id="10426770at2759"/>
<dbReference type="OMA" id="EPMLDYA"/>
<organism evidence="1 2">
    <name type="scientific">Saprolegnia diclina (strain VS20)</name>
    <dbReference type="NCBI Taxonomy" id="1156394"/>
    <lineage>
        <taxon>Eukaryota</taxon>
        <taxon>Sar</taxon>
        <taxon>Stramenopiles</taxon>
        <taxon>Oomycota</taxon>
        <taxon>Saprolegniomycetes</taxon>
        <taxon>Saprolegniales</taxon>
        <taxon>Saprolegniaceae</taxon>
        <taxon>Saprolegnia</taxon>
    </lineage>
</organism>
<proteinExistence type="predicted"/>
<dbReference type="GeneID" id="19954415"/>
<dbReference type="EMBL" id="JH767193">
    <property type="protein sequence ID" value="EQC28609.1"/>
    <property type="molecule type" value="Genomic_DNA"/>
</dbReference>
<dbReference type="Gene3D" id="3.80.10.10">
    <property type="entry name" value="Ribonuclease Inhibitor"/>
    <property type="match status" value="1"/>
</dbReference>
<accession>T0PSX8</accession>
<name>T0PSX8_SAPDV</name>
<evidence type="ECO:0000313" key="1">
    <source>
        <dbReference type="EMBL" id="EQC28609.1"/>
    </source>
</evidence>
<dbReference type="VEuPathDB" id="FungiDB:SDRG_13688"/>
<dbReference type="InterPro" id="IPR032675">
    <property type="entry name" value="LRR_dom_sf"/>
</dbReference>
<keyword evidence="2" id="KW-1185">Reference proteome</keyword>
<dbReference type="Proteomes" id="UP000030762">
    <property type="component" value="Unassembled WGS sequence"/>
</dbReference>
<reference evidence="1 2" key="1">
    <citation type="submission" date="2012-04" db="EMBL/GenBank/DDBJ databases">
        <title>The Genome Sequence of Saprolegnia declina VS20.</title>
        <authorList>
            <consortium name="The Broad Institute Genome Sequencing Platform"/>
            <person name="Russ C."/>
            <person name="Nusbaum C."/>
            <person name="Tyler B."/>
            <person name="van West P."/>
            <person name="Dieguez-Uribeondo J."/>
            <person name="de Bruijn I."/>
            <person name="Tripathy S."/>
            <person name="Jiang R."/>
            <person name="Young S.K."/>
            <person name="Zeng Q."/>
            <person name="Gargeya S."/>
            <person name="Fitzgerald M."/>
            <person name="Haas B."/>
            <person name="Abouelleil A."/>
            <person name="Alvarado L."/>
            <person name="Arachchi H.M."/>
            <person name="Berlin A."/>
            <person name="Chapman S.B."/>
            <person name="Goldberg J."/>
            <person name="Griggs A."/>
            <person name="Gujja S."/>
            <person name="Hansen M."/>
            <person name="Howarth C."/>
            <person name="Imamovic A."/>
            <person name="Larimer J."/>
            <person name="McCowen C."/>
            <person name="Montmayeur A."/>
            <person name="Murphy C."/>
            <person name="Neiman D."/>
            <person name="Pearson M."/>
            <person name="Priest M."/>
            <person name="Roberts A."/>
            <person name="Saif S."/>
            <person name="Shea T."/>
            <person name="Sisk P."/>
            <person name="Sykes S."/>
            <person name="Wortman J."/>
            <person name="Nusbaum C."/>
            <person name="Birren B."/>
        </authorList>
    </citation>
    <scope>NUCLEOTIDE SEQUENCE [LARGE SCALE GENOMIC DNA]</scope>
    <source>
        <strain evidence="1 2">VS20</strain>
    </source>
</reference>
<dbReference type="RefSeq" id="XP_008618006.1">
    <property type="nucleotide sequence ID" value="XM_008619784.1"/>
</dbReference>
<dbReference type="InParanoid" id="T0PSX8"/>
<gene>
    <name evidence="1" type="ORF">SDRG_13688</name>
</gene>
<evidence type="ECO:0008006" key="3">
    <source>
        <dbReference type="Google" id="ProtNLM"/>
    </source>
</evidence>